<dbReference type="SUPFAM" id="SSF51306">
    <property type="entry name" value="LexA/Signal peptidase"/>
    <property type="match status" value="1"/>
</dbReference>
<keyword evidence="2" id="KW-0238">DNA-binding</keyword>
<keyword evidence="5" id="KW-1185">Reference proteome</keyword>
<evidence type="ECO:0000256" key="1">
    <source>
        <dbReference type="ARBA" id="ARBA00023015"/>
    </source>
</evidence>
<dbReference type="InterPro" id="IPR001387">
    <property type="entry name" value="Cro/C1-type_HTH"/>
</dbReference>
<dbReference type="CDD" id="cd06529">
    <property type="entry name" value="S24_LexA-like"/>
    <property type="match status" value="1"/>
</dbReference>
<accession>A0A2Z6IGL1</accession>
<dbReference type="Pfam" id="PF00717">
    <property type="entry name" value="Peptidase_S24"/>
    <property type="match status" value="1"/>
</dbReference>
<dbReference type="AlphaFoldDB" id="A0A2Z6IGL1"/>
<reference evidence="4 5" key="1">
    <citation type="journal article" date="2018" name="Microbiol. Resour. Announc.">
        <title>Complete Genome Sequence of Acidithiobacillus ferridurans JCM 18981.</title>
        <authorList>
            <person name="Miyauchi T."/>
            <person name="Kouzuma A."/>
            <person name="Abe T."/>
            <person name="Watanabe K."/>
        </authorList>
    </citation>
    <scope>NUCLEOTIDE SEQUENCE [LARGE SCALE GENOMIC DNA]</scope>
    <source>
        <strain evidence="5">ATCC 33020 / DSM 29468 / JCM 18981 / 11Fe</strain>
    </source>
</reference>
<dbReference type="InterPro" id="IPR010982">
    <property type="entry name" value="Lambda_DNA-bd_dom_sf"/>
</dbReference>
<dbReference type="PANTHER" id="PTHR40661">
    <property type="match status" value="1"/>
</dbReference>
<dbReference type="KEGG" id="afj:AFERRID_01520"/>
<evidence type="ECO:0000256" key="3">
    <source>
        <dbReference type="ARBA" id="ARBA00023163"/>
    </source>
</evidence>
<dbReference type="InterPro" id="IPR015927">
    <property type="entry name" value="Peptidase_S24_S26A/B/C"/>
</dbReference>
<dbReference type="PANTHER" id="PTHR40661:SF3">
    <property type="entry name" value="FELS-1 PROPHAGE TRANSCRIPTIONAL REGULATOR"/>
    <property type="match status" value="1"/>
</dbReference>
<dbReference type="InterPro" id="IPR036286">
    <property type="entry name" value="LexA/Signal_pep-like_sf"/>
</dbReference>
<keyword evidence="3" id="KW-0804">Transcription</keyword>
<keyword evidence="1" id="KW-0805">Transcription regulation</keyword>
<dbReference type="InterPro" id="IPR039418">
    <property type="entry name" value="LexA-like"/>
</dbReference>
<protein>
    <submittedName>
        <fullName evidence="4">Putative HTH-type transcriptional regulator</fullName>
    </submittedName>
</protein>
<name>A0A2Z6IGL1_ACIFI</name>
<dbReference type="GO" id="GO:0003677">
    <property type="term" value="F:DNA binding"/>
    <property type="evidence" value="ECO:0007669"/>
    <property type="project" value="UniProtKB-KW"/>
</dbReference>
<dbReference type="Gene3D" id="1.10.260.40">
    <property type="entry name" value="lambda repressor-like DNA-binding domains"/>
    <property type="match status" value="1"/>
</dbReference>
<evidence type="ECO:0000313" key="5">
    <source>
        <dbReference type="Proteomes" id="UP000280188"/>
    </source>
</evidence>
<dbReference type="RefSeq" id="WP_126604172.1">
    <property type="nucleotide sequence ID" value="NZ_AP018795.1"/>
</dbReference>
<gene>
    <name evidence="4" type="ORF">AFERRID_01520</name>
</gene>
<dbReference type="Proteomes" id="UP000280188">
    <property type="component" value="Chromosome"/>
</dbReference>
<sequence>MTEKEAGLKAFADRLNISLDAIHFAASGEGRQDALAKYMGVSQKGARKWLVGESYPVEDKRNRLAALCKVRYEWLMTGNGERYADDRTLRSQAENIETRVSDSLIRIPVMNVECSQGCGRYPPDYETMMDEICISETWLRHNALFSSPSNLSIIVGVGDSMKPTYQDGDLLLVDRGITEIKVDAVYVFRLHDEMYVKRLQSRPDGALLMISDNKAYEPFVITIENRAELKILARILFALNVNRL</sequence>
<evidence type="ECO:0000256" key="2">
    <source>
        <dbReference type="ARBA" id="ARBA00023125"/>
    </source>
</evidence>
<dbReference type="Gene3D" id="2.10.109.10">
    <property type="entry name" value="Umud Fragment, subunit A"/>
    <property type="match status" value="1"/>
</dbReference>
<evidence type="ECO:0000313" key="4">
    <source>
        <dbReference type="EMBL" id="BBF63934.1"/>
    </source>
</evidence>
<dbReference type="EMBL" id="AP018795">
    <property type="protein sequence ID" value="BBF63934.1"/>
    <property type="molecule type" value="Genomic_DNA"/>
</dbReference>
<proteinExistence type="predicted"/>
<dbReference type="PROSITE" id="PS50943">
    <property type="entry name" value="HTH_CROC1"/>
    <property type="match status" value="1"/>
</dbReference>
<organism evidence="4 5">
    <name type="scientific">Acidithiobacillus ferridurans</name>
    <dbReference type="NCBI Taxonomy" id="1232575"/>
    <lineage>
        <taxon>Bacteria</taxon>
        <taxon>Pseudomonadati</taxon>
        <taxon>Pseudomonadota</taxon>
        <taxon>Acidithiobacillia</taxon>
        <taxon>Acidithiobacillales</taxon>
        <taxon>Acidithiobacillaceae</taxon>
        <taxon>Acidithiobacillus</taxon>
    </lineage>
</organism>